<gene>
    <name evidence="1" type="ORF">BDN72DRAFT_872951</name>
</gene>
<evidence type="ECO:0000313" key="2">
    <source>
        <dbReference type="Proteomes" id="UP000308600"/>
    </source>
</evidence>
<evidence type="ECO:0000313" key="1">
    <source>
        <dbReference type="EMBL" id="TFK60138.1"/>
    </source>
</evidence>
<dbReference type="Proteomes" id="UP000308600">
    <property type="component" value="Unassembled WGS sequence"/>
</dbReference>
<accession>A0ACD3A2T6</accession>
<organism evidence="1 2">
    <name type="scientific">Pluteus cervinus</name>
    <dbReference type="NCBI Taxonomy" id="181527"/>
    <lineage>
        <taxon>Eukaryota</taxon>
        <taxon>Fungi</taxon>
        <taxon>Dikarya</taxon>
        <taxon>Basidiomycota</taxon>
        <taxon>Agaricomycotina</taxon>
        <taxon>Agaricomycetes</taxon>
        <taxon>Agaricomycetidae</taxon>
        <taxon>Agaricales</taxon>
        <taxon>Pluteineae</taxon>
        <taxon>Pluteaceae</taxon>
        <taxon>Pluteus</taxon>
    </lineage>
</organism>
<reference evidence="1 2" key="1">
    <citation type="journal article" date="2019" name="Nat. Ecol. Evol.">
        <title>Megaphylogeny resolves global patterns of mushroom evolution.</title>
        <authorList>
            <person name="Varga T."/>
            <person name="Krizsan K."/>
            <person name="Foldi C."/>
            <person name="Dima B."/>
            <person name="Sanchez-Garcia M."/>
            <person name="Sanchez-Ramirez S."/>
            <person name="Szollosi G.J."/>
            <person name="Szarkandi J.G."/>
            <person name="Papp V."/>
            <person name="Albert L."/>
            <person name="Andreopoulos W."/>
            <person name="Angelini C."/>
            <person name="Antonin V."/>
            <person name="Barry K.W."/>
            <person name="Bougher N.L."/>
            <person name="Buchanan P."/>
            <person name="Buyck B."/>
            <person name="Bense V."/>
            <person name="Catcheside P."/>
            <person name="Chovatia M."/>
            <person name="Cooper J."/>
            <person name="Damon W."/>
            <person name="Desjardin D."/>
            <person name="Finy P."/>
            <person name="Geml J."/>
            <person name="Haridas S."/>
            <person name="Hughes K."/>
            <person name="Justo A."/>
            <person name="Karasinski D."/>
            <person name="Kautmanova I."/>
            <person name="Kiss B."/>
            <person name="Kocsube S."/>
            <person name="Kotiranta H."/>
            <person name="LaButti K.M."/>
            <person name="Lechner B.E."/>
            <person name="Liimatainen K."/>
            <person name="Lipzen A."/>
            <person name="Lukacs Z."/>
            <person name="Mihaltcheva S."/>
            <person name="Morgado L.N."/>
            <person name="Niskanen T."/>
            <person name="Noordeloos M.E."/>
            <person name="Ohm R.A."/>
            <person name="Ortiz-Santana B."/>
            <person name="Ovrebo C."/>
            <person name="Racz N."/>
            <person name="Riley R."/>
            <person name="Savchenko A."/>
            <person name="Shiryaev A."/>
            <person name="Soop K."/>
            <person name="Spirin V."/>
            <person name="Szebenyi C."/>
            <person name="Tomsovsky M."/>
            <person name="Tulloss R.E."/>
            <person name="Uehling J."/>
            <person name="Grigoriev I.V."/>
            <person name="Vagvolgyi C."/>
            <person name="Papp T."/>
            <person name="Martin F.M."/>
            <person name="Miettinen O."/>
            <person name="Hibbett D.S."/>
            <person name="Nagy L.G."/>
        </authorList>
    </citation>
    <scope>NUCLEOTIDE SEQUENCE [LARGE SCALE GENOMIC DNA]</scope>
    <source>
        <strain evidence="1 2">NL-1719</strain>
    </source>
</reference>
<name>A0ACD3A2T6_9AGAR</name>
<keyword evidence="2" id="KW-1185">Reference proteome</keyword>
<protein>
    <submittedName>
        <fullName evidence="1">Uncharacterized protein</fullName>
    </submittedName>
</protein>
<dbReference type="EMBL" id="ML208825">
    <property type="protein sequence ID" value="TFK60138.1"/>
    <property type="molecule type" value="Genomic_DNA"/>
</dbReference>
<proteinExistence type="predicted"/>
<sequence length="1008" mass="115391">MPRPPKNGFSVFNTKTHEKTATYTRFDAQGDGAMKTRTGFIQLSTSDKKSPRRTKVETATPSLRGESHGDEKKGVEFRPIPMTVGPNAKPTKVSVVQLMDIFLAEDIRREGRMDSMDTPCPHCENPSPSYRCKDCDGGGLLCRDCIVNTHGRNGLHVIEKWDGVTFQHTTLREAGLRFQLNHKIGETCSRPVVPHNDDFVVVHVNGIHEVGLNFCGCVGAPERVAQVLRYGWFPATSSQPRTAASLAVLRQFHLLSFESKCSVWEFYQALTRLTDNTGVRPARNRYRAFLTMVREYRHLKALKRARRGHHKTGVDGTRLGECAVLCPACPQPGINLPSGWENLPLEKRWIYRLFLGIDANFRLKRRDVSSEAADPSLNKGWAYFVEQKAYSQHLLVHSSDTQQKSTCSSHSAVNNSRLTDGLSASGVGSVGCARHDCMRPHSVGDLQKGERYANMDYLFLSSILPNCPSDIAVSYDIACQWCRNMLQRIQAYGEQLQLDQGKLESFEFLVPKFHLPAHVGSCQSQYSFNFTRYVGRTDGEAPERGWSHINPIALSTAEMGPGSRRDTLDDHFGDWNWKKSSQMGTILLKRITLAVKESAEQVFRYHQFELGLRKKMPEQVDRWEREVIAWEHDSSCTNPFESRVKRMTQEAVRRELAEEDRRDQQKGVAYNLHSTYSGSELIAVGLELEEQQRRVSIDSKSLGNKATDDLKAKVISRGNSLQRRILQWISVQDVYCPGTILLRQDEATTANLIKEPWQIPLFLPSSLPSSTPCDSRLRNIEWRLRTAQAHTALDELRRSLRLRSFLYIDKDRFSRGQRQNTRSITLIERAQVKVDAAAAKYRTAREAITKLGARLKKVGWEKEYPCLMKDDVQPLRVEMNRDVEKKKKKKKDKEVASEGRRKVSWIWGTLVQPLKGYILDLRVEWCKSRARAKRWQEEVLLLKEEMRRVLAFLDFQASEWEDPAQKEGSRAYALQQAGIRRELKSYFQEMWKDVDKYIQMQDKISICR</sequence>